<organism evidence="1 2">
    <name type="scientific">Rubus argutus</name>
    <name type="common">Southern blackberry</name>
    <dbReference type="NCBI Taxonomy" id="59490"/>
    <lineage>
        <taxon>Eukaryota</taxon>
        <taxon>Viridiplantae</taxon>
        <taxon>Streptophyta</taxon>
        <taxon>Embryophyta</taxon>
        <taxon>Tracheophyta</taxon>
        <taxon>Spermatophyta</taxon>
        <taxon>Magnoliopsida</taxon>
        <taxon>eudicotyledons</taxon>
        <taxon>Gunneridae</taxon>
        <taxon>Pentapetalae</taxon>
        <taxon>rosids</taxon>
        <taxon>fabids</taxon>
        <taxon>Rosales</taxon>
        <taxon>Rosaceae</taxon>
        <taxon>Rosoideae</taxon>
        <taxon>Rosoideae incertae sedis</taxon>
        <taxon>Rubus</taxon>
    </lineage>
</organism>
<sequence>MGTASLSGDVDLQRRCWAVSGVGWASMAGHGQISDGSRMRPGFEGSDGEARRLGLAWMRGVGDWMMHGLKAASRPWALGGAAGQRRVMSLWRRRRRCFGSSDGKAASIH</sequence>
<reference evidence="1 2" key="1">
    <citation type="journal article" date="2023" name="G3 (Bethesda)">
        <title>A chromosome-length genome assembly and annotation of blackberry (Rubus argutus, cv. 'Hillquist').</title>
        <authorList>
            <person name="Bruna T."/>
            <person name="Aryal R."/>
            <person name="Dudchenko O."/>
            <person name="Sargent D.J."/>
            <person name="Mead D."/>
            <person name="Buti M."/>
            <person name="Cavallini A."/>
            <person name="Hytonen T."/>
            <person name="Andres J."/>
            <person name="Pham M."/>
            <person name="Weisz D."/>
            <person name="Mascagni F."/>
            <person name="Usai G."/>
            <person name="Natali L."/>
            <person name="Bassil N."/>
            <person name="Fernandez G.E."/>
            <person name="Lomsadze A."/>
            <person name="Armour M."/>
            <person name="Olukolu B."/>
            <person name="Poorten T."/>
            <person name="Britton C."/>
            <person name="Davik J."/>
            <person name="Ashrafi H."/>
            <person name="Aiden E.L."/>
            <person name="Borodovsky M."/>
            <person name="Worthington M."/>
        </authorList>
    </citation>
    <scope>NUCLEOTIDE SEQUENCE [LARGE SCALE GENOMIC DNA]</scope>
    <source>
        <strain evidence="1">PI 553951</strain>
    </source>
</reference>
<comment type="caution">
    <text evidence="1">The sequence shown here is derived from an EMBL/GenBank/DDBJ whole genome shotgun (WGS) entry which is preliminary data.</text>
</comment>
<accession>A0AAW1VPB1</accession>
<dbReference type="EMBL" id="JBEDUW010000173">
    <property type="protein sequence ID" value="KAK9905134.1"/>
    <property type="molecule type" value="Genomic_DNA"/>
</dbReference>
<evidence type="ECO:0000313" key="1">
    <source>
        <dbReference type="EMBL" id="KAK9905134.1"/>
    </source>
</evidence>
<proteinExistence type="predicted"/>
<dbReference type="Proteomes" id="UP001457282">
    <property type="component" value="Unassembled WGS sequence"/>
</dbReference>
<gene>
    <name evidence="1" type="ORF">M0R45_000470</name>
</gene>
<name>A0AAW1VPB1_RUBAR</name>
<dbReference type="AlphaFoldDB" id="A0AAW1VPB1"/>
<keyword evidence="2" id="KW-1185">Reference proteome</keyword>
<evidence type="ECO:0000313" key="2">
    <source>
        <dbReference type="Proteomes" id="UP001457282"/>
    </source>
</evidence>
<protein>
    <submittedName>
        <fullName evidence="1">Uncharacterized protein</fullName>
    </submittedName>
</protein>